<dbReference type="InterPro" id="IPR001680">
    <property type="entry name" value="WD40_rpt"/>
</dbReference>
<dbReference type="SUPFAM" id="SSF50978">
    <property type="entry name" value="WD40 repeat-like"/>
    <property type="match status" value="1"/>
</dbReference>
<proteinExistence type="predicted"/>
<keyword evidence="6" id="KW-1185">Reference proteome</keyword>
<evidence type="ECO:0000313" key="5">
    <source>
        <dbReference type="EMBL" id="GAA1942589.1"/>
    </source>
</evidence>
<protein>
    <recommendedName>
        <fullName evidence="7">WD domain-containing protein, G-beta repeat-containing protein</fullName>
    </recommendedName>
</protein>
<keyword evidence="1 3" id="KW-0853">WD repeat</keyword>
<dbReference type="Gene3D" id="2.130.10.10">
    <property type="entry name" value="YVTN repeat-like/Quinoprotein amine dehydrogenase"/>
    <property type="match status" value="1"/>
</dbReference>
<accession>A0ABN2Q2M6</accession>
<dbReference type="InterPro" id="IPR020472">
    <property type="entry name" value="WD40_PAC1"/>
</dbReference>
<evidence type="ECO:0000256" key="1">
    <source>
        <dbReference type="ARBA" id="ARBA00022574"/>
    </source>
</evidence>
<dbReference type="PROSITE" id="PS50082">
    <property type="entry name" value="WD_REPEATS_2"/>
    <property type="match status" value="2"/>
</dbReference>
<comment type="caution">
    <text evidence="5">The sequence shown here is derived from an EMBL/GenBank/DDBJ whole genome shotgun (WGS) entry which is preliminary data.</text>
</comment>
<dbReference type="InterPro" id="IPR039241">
    <property type="entry name" value="Rrp9-like"/>
</dbReference>
<gene>
    <name evidence="5" type="ORF">GCM10009754_07510</name>
</gene>
<evidence type="ECO:0000256" key="3">
    <source>
        <dbReference type="PROSITE-ProRule" id="PRU00221"/>
    </source>
</evidence>
<evidence type="ECO:0008006" key="7">
    <source>
        <dbReference type="Google" id="ProtNLM"/>
    </source>
</evidence>
<evidence type="ECO:0000313" key="6">
    <source>
        <dbReference type="Proteomes" id="UP001501116"/>
    </source>
</evidence>
<feature type="repeat" description="WD" evidence="3">
    <location>
        <begin position="46"/>
        <end position="68"/>
    </location>
</feature>
<dbReference type="Pfam" id="PF00400">
    <property type="entry name" value="WD40"/>
    <property type="match status" value="1"/>
</dbReference>
<name>A0ABN2Q2M6_9PSEU</name>
<dbReference type="PANTHER" id="PTHR19865">
    <property type="entry name" value="U3 SMALL NUCLEOLAR RNA INTERACTING PROTEIN 2"/>
    <property type="match status" value="1"/>
</dbReference>
<dbReference type="EMBL" id="BAAANN010000002">
    <property type="protein sequence ID" value="GAA1942589.1"/>
    <property type="molecule type" value="Genomic_DNA"/>
</dbReference>
<dbReference type="PRINTS" id="PR00320">
    <property type="entry name" value="GPROTEINBRPT"/>
</dbReference>
<dbReference type="Proteomes" id="UP001501116">
    <property type="component" value="Unassembled WGS sequence"/>
</dbReference>
<dbReference type="InterPro" id="IPR015943">
    <property type="entry name" value="WD40/YVTN_repeat-like_dom_sf"/>
</dbReference>
<evidence type="ECO:0000256" key="4">
    <source>
        <dbReference type="SAM" id="MobiDB-lite"/>
    </source>
</evidence>
<dbReference type="PANTHER" id="PTHR19865:SF0">
    <property type="entry name" value="U3 SMALL NUCLEOLAR RNA-INTERACTING PROTEIN 2"/>
    <property type="match status" value="1"/>
</dbReference>
<dbReference type="InterPro" id="IPR036322">
    <property type="entry name" value="WD40_repeat_dom_sf"/>
</dbReference>
<dbReference type="PROSITE" id="PS50294">
    <property type="entry name" value="WD_REPEATS_REGION"/>
    <property type="match status" value="1"/>
</dbReference>
<feature type="region of interest" description="Disordered" evidence="4">
    <location>
        <begin position="108"/>
        <end position="140"/>
    </location>
</feature>
<sequence>MHVWDLATGQATASVDTTVRVRDVATRRTVAIFKPHGTTPGRGLKLAGGSTDPVVRLWDLEEERAKAVLFGHTGYITSLAFSPDGRTLASAGPDRAIRLWSVPVNRGCPEGTPPRGHSNACSTLSSGELPIEPARRQNRR</sequence>
<keyword evidence="2" id="KW-0677">Repeat</keyword>
<reference evidence="5 6" key="1">
    <citation type="journal article" date="2019" name="Int. J. Syst. Evol. Microbiol.">
        <title>The Global Catalogue of Microorganisms (GCM) 10K type strain sequencing project: providing services to taxonomists for standard genome sequencing and annotation.</title>
        <authorList>
            <consortium name="The Broad Institute Genomics Platform"/>
            <consortium name="The Broad Institute Genome Sequencing Center for Infectious Disease"/>
            <person name="Wu L."/>
            <person name="Ma J."/>
        </authorList>
    </citation>
    <scope>NUCLEOTIDE SEQUENCE [LARGE SCALE GENOMIC DNA]</scope>
    <source>
        <strain evidence="5 6">JCM 14545</strain>
    </source>
</reference>
<organism evidence="5 6">
    <name type="scientific">Amycolatopsis minnesotensis</name>
    <dbReference type="NCBI Taxonomy" id="337894"/>
    <lineage>
        <taxon>Bacteria</taxon>
        <taxon>Bacillati</taxon>
        <taxon>Actinomycetota</taxon>
        <taxon>Actinomycetes</taxon>
        <taxon>Pseudonocardiales</taxon>
        <taxon>Pseudonocardiaceae</taxon>
        <taxon>Amycolatopsis</taxon>
    </lineage>
</organism>
<feature type="repeat" description="WD" evidence="3">
    <location>
        <begin position="69"/>
        <end position="102"/>
    </location>
</feature>
<dbReference type="SMART" id="SM00320">
    <property type="entry name" value="WD40"/>
    <property type="match status" value="2"/>
</dbReference>
<evidence type="ECO:0000256" key="2">
    <source>
        <dbReference type="ARBA" id="ARBA00022737"/>
    </source>
</evidence>